<accession>A0A4Y8UPF3</accession>
<dbReference type="GeneID" id="302996858"/>
<gene>
    <name evidence="1" type="ORF">EXN75_16495</name>
</gene>
<dbReference type="RefSeq" id="WP_167639569.1">
    <property type="nucleotide sequence ID" value="NZ_SGVY01000083.1"/>
</dbReference>
<evidence type="ECO:0000313" key="2">
    <source>
        <dbReference type="Proteomes" id="UP000297872"/>
    </source>
</evidence>
<proteinExistence type="predicted"/>
<name>A0A4Y8UPF3_9BACT</name>
<keyword evidence="2" id="KW-1185">Reference proteome</keyword>
<dbReference type="PROSITE" id="PS51257">
    <property type="entry name" value="PROKAR_LIPOPROTEIN"/>
    <property type="match status" value="1"/>
</dbReference>
<comment type="caution">
    <text evidence="1">The sequence shown here is derived from an EMBL/GenBank/DDBJ whole genome shotgun (WGS) entry which is preliminary data.</text>
</comment>
<reference evidence="1 2" key="1">
    <citation type="submission" date="2019-02" db="EMBL/GenBank/DDBJ databases">
        <title>Draft Genome Sequence of the Prevotella sp. BCRC 81118, Isolated from Human Feces.</title>
        <authorList>
            <person name="Huang C.-H."/>
        </authorList>
    </citation>
    <scope>NUCLEOTIDE SEQUENCE [LARGE SCALE GENOMIC DNA]</scope>
    <source>
        <strain evidence="1 2">BCRC 81118</strain>
    </source>
</reference>
<organism evidence="1 2">
    <name type="scientific">Segatella hominis</name>
    <dbReference type="NCBI Taxonomy" id="2518605"/>
    <lineage>
        <taxon>Bacteria</taxon>
        <taxon>Pseudomonadati</taxon>
        <taxon>Bacteroidota</taxon>
        <taxon>Bacteroidia</taxon>
        <taxon>Bacteroidales</taxon>
        <taxon>Prevotellaceae</taxon>
        <taxon>Segatella</taxon>
    </lineage>
</organism>
<evidence type="ECO:0000313" key="1">
    <source>
        <dbReference type="EMBL" id="TFH70191.1"/>
    </source>
</evidence>
<dbReference type="Proteomes" id="UP000297872">
    <property type="component" value="Unassembled WGS sequence"/>
</dbReference>
<protein>
    <submittedName>
        <fullName evidence="1">Uncharacterized protein</fullName>
    </submittedName>
</protein>
<sequence>MRHFLLTIVIVLVIAMGLSSCLCQPRSVSFSHLVEKIDSINTHFYTLQQAPPDSGVLLKETLVKELLGDIFYHRKEVQNREVRLIGVSQPYTQVLACAFNIKSIGFEWKTNETFLVTYGHEGKIADVLYLGMNEIKPTFVKFSFNSKRHIPMEDIQRSKWVYYEQSKLLKLEVFEEISWLDKDQNPCLDNYYHTFFYRIDEQGRIVRLRKGKIVPYKYNHSDHAYDSYLKAAHKRFALQFTPYSERHMK</sequence>
<dbReference type="EMBL" id="SGVY01000083">
    <property type="protein sequence ID" value="TFH70191.1"/>
    <property type="molecule type" value="Genomic_DNA"/>
</dbReference>
<dbReference type="AlphaFoldDB" id="A0A4Y8UPF3"/>